<dbReference type="InterPro" id="IPR011041">
    <property type="entry name" value="Quinoprot_gluc/sorb_DH_b-prop"/>
</dbReference>
<dbReference type="Gene3D" id="2.120.10.30">
    <property type="entry name" value="TolB, C-terminal domain"/>
    <property type="match status" value="1"/>
</dbReference>
<protein>
    <submittedName>
        <fullName evidence="3">Pyrroloquinoline-quinone glucose dehydrogenase</fullName>
    </submittedName>
</protein>
<dbReference type="Pfam" id="PF07995">
    <property type="entry name" value="GSDH"/>
    <property type="match status" value="1"/>
</dbReference>
<dbReference type="InterPro" id="IPR011042">
    <property type="entry name" value="6-blade_b-propeller_TolB-like"/>
</dbReference>
<reference evidence="3" key="2">
    <citation type="submission" date="2020-09" db="EMBL/GenBank/DDBJ databases">
        <authorList>
            <person name="Sun Q."/>
            <person name="Kim S."/>
        </authorList>
    </citation>
    <scope>NUCLEOTIDE SEQUENCE</scope>
    <source>
        <strain evidence="3">KCTC 12719</strain>
    </source>
</reference>
<dbReference type="Proteomes" id="UP000610456">
    <property type="component" value="Unassembled WGS sequence"/>
</dbReference>
<accession>A0A918SI19</accession>
<dbReference type="EMBL" id="BMXB01000012">
    <property type="protein sequence ID" value="GHA44320.1"/>
    <property type="molecule type" value="Genomic_DNA"/>
</dbReference>
<dbReference type="PANTHER" id="PTHR19328">
    <property type="entry name" value="HEDGEHOG-INTERACTING PROTEIN"/>
    <property type="match status" value="1"/>
</dbReference>
<comment type="caution">
    <text evidence="3">The sequence shown here is derived from an EMBL/GenBank/DDBJ whole genome shotgun (WGS) entry which is preliminary data.</text>
</comment>
<dbReference type="SUPFAM" id="SSF50952">
    <property type="entry name" value="Soluble quinoprotein glucose dehydrogenase"/>
    <property type="match status" value="1"/>
</dbReference>
<name>A0A918SI19_9FLAO</name>
<keyword evidence="4" id="KW-1185">Reference proteome</keyword>
<evidence type="ECO:0000313" key="4">
    <source>
        <dbReference type="Proteomes" id="UP000610456"/>
    </source>
</evidence>
<dbReference type="RefSeq" id="WP_189605294.1">
    <property type="nucleotide sequence ID" value="NZ_BMXB01000012.1"/>
</dbReference>
<proteinExistence type="predicted"/>
<feature type="domain" description="Glucose/Sorbosone dehydrogenase" evidence="2">
    <location>
        <begin position="66"/>
        <end position="384"/>
    </location>
</feature>
<dbReference type="PANTHER" id="PTHR19328:SF75">
    <property type="entry name" value="ALDOSE SUGAR DEHYDROGENASE YLII"/>
    <property type="match status" value="1"/>
</dbReference>
<dbReference type="InterPro" id="IPR012938">
    <property type="entry name" value="Glc/Sorbosone_DH"/>
</dbReference>
<evidence type="ECO:0000259" key="2">
    <source>
        <dbReference type="Pfam" id="PF07995"/>
    </source>
</evidence>
<organism evidence="3 4">
    <name type="scientific">Salinimicrobium marinum</name>
    <dbReference type="NCBI Taxonomy" id="680283"/>
    <lineage>
        <taxon>Bacteria</taxon>
        <taxon>Pseudomonadati</taxon>
        <taxon>Bacteroidota</taxon>
        <taxon>Flavobacteriia</taxon>
        <taxon>Flavobacteriales</taxon>
        <taxon>Flavobacteriaceae</taxon>
        <taxon>Salinimicrobium</taxon>
    </lineage>
</organism>
<evidence type="ECO:0000313" key="3">
    <source>
        <dbReference type="EMBL" id="GHA44320.1"/>
    </source>
</evidence>
<feature type="compositionally biased region" description="Basic and acidic residues" evidence="1">
    <location>
        <begin position="194"/>
        <end position="210"/>
    </location>
</feature>
<evidence type="ECO:0000256" key="1">
    <source>
        <dbReference type="SAM" id="MobiDB-lite"/>
    </source>
</evidence>
<sequence length="397" mass="44064">MKRILFGLSIAFCFFACGENGKSSNKAGNEENQNDTVSSAQPIASETLPADPSETQYGYEVVVPDLDIAWGMDFLPDGSMLITEKSGELIHFEDGEKQQVQEAPEVYNRGQGGFLDVTVHPEYASNGWIYFTYSSSEGEGEGGNTALMRAKLENGRLVQKEDLYKATPNSTRGQHFGSRITFNDGYMYFSIGDRGNRDENPQDLSRDGGKIYRLNPDGSIPEDNPFVGEENAKEAVYSFGHRNPQGMTLNTETGEIWVHEHGPQGGDEINIIKKGENYGWPVVSYGINYDNSTFTEETARPEFEDPIFHWTPSIAPSGLLYVTSDKYPELKGNLLAGSLKFQYVEHLELDGKTVTKREKLLEGIGRVRDIAQSPDGDIYVSLEGTGIVRLTTSEEEQ</sequence>
<gene>
    <name evidence="3" type="ORF">GCM10007103_26940</name>
</gene>
<dbReference type="AlphaFoldDB" id="A0A918SI19"/>
<reference evidence="3" key="1">
    <citation type="journal article" date="2014" name="Int. J. Syst. Evol. Microbiol.">
        <title>Complete genome sequence of Corynebacterium casei LMG S-19264T (=DSM 44701T), isolated from a smear-ripened cheese.</title>
        <authorList>
            <consortium name="US DOE Joint Genome Institute (JGI-PGF)"/>
            <person name="Walter F."/>
            <person name="Albersmeier A."/>
            <person name="Kalinowski J."/>
            <person name="Ruckert C."/>
        </authorList>
    </citation>
    <scope>NUCLEOTIDE SEQUENCE</scope>
    <source>
        <strain evidence="3">KCTC 12719</strain>
    </source>
</reference>
<feature type="region of interest" description="Disordered" evidence="1">
    <location>
        <begin position="193"/>
        <end position="222"/>
    </location>
</feature>